<evidence type="ECO:0000313" key="1">
    <source>
        <dbReference type="Proteomes" id="UP000887579"/>
    </source>
</evidence>
<reference evidence="2" key="1">
    <citation type="submission" date="2022-11" db="UniProtKB">
        <authorList>
            <consortium name="WormBaseParasite"/>
        </authorList>
    </citation>
    <scope>IDENTIFICATION</scope>
</reference>
<evidence type="ECO:0000313" key="2">
    <source>
        <dbReference type="WBParaSite" id="ES5_v2.g27238.t1"/>
    </source>
</evidence>
<organism evidence="1 2">
    <name type="scientific">Panagrolaimus sp. ES5</name>
    <dbReference type="NCBI Taxonomy" id="591445"/>
    <lineage>
        <taxon>Eukaryota</taxon>
        <taxon>Metazoa</taxon>
        <taxon>Ecdysozoa</taxon>
        <taxon>Nematoda</taxon>
        <taxon>Chromadorea</taxon>
        <taxon>Rhabditida</taxon>
        <taxon>Tylenchina</taxon>
        <taxon>Panagrolaimomorpha</taxon>
        <taxon>Panagrolaimoidea</taxon>
        <taxon>Panagrolaimidae</taxon>
        <taxon>Panagrolaimus</taxon>
    </lineage>
</organism>
<protein>
    <submittedName>
        <fullName evidence="2">Uncharacterized protein</fullName>
    </submittedName>
</protein>
<name>A0AC34GC09_9BILA</name>
<accession>A0AC34GC09</accession>
<sequence length="209" mass="23008">MTDIESPVDVNAGDNNVVGKDVDPSITADSAIIANDAKTDAANKIKDIEQCKHTDADITTQDADNETKDIDIVLQSDEANTESSSDKNGNFKKAVASSPIETIVAEKVNDEDCSKDCQEEVTSVIVVENKPSDQKDEPQQKIAQKRQISSVSEPEPVPPKRREIIIRYHKKRSERINSDDSEEDYDFGGPNPFGGMDEMGNWHEPGSPY</sequence>
<proteinExistence type="predicted"/>
<dbReference type="WBParaSite" id="ES5_v2.g27238.t1">
    <property type="protein sequence ID" value="ES5_v2.g27238.t1"/>
    <property type="gene ID" value="ES5_v2.g27238"/>
</dbReference>
<dbReference type="Proteomes" id="UP000887579">
    <property type="component" value="Unplaced"/>
</dbReference>